<gene>
    <name evidence="2" type="ORF">SMTD_LOCUS14497</name>
</gene>
<sequence length="140" mass="15737">MGPLYFRISHSSVQPKSKPPTPTVRSTIRSGDSSNSATDHLVNLWGPSASDSYKPLSNSNLNRRFLSQRIKNSSLPKAASRTTVSESDLLRELVFVLNGVGGNLIKFNHIQDSFRVCLMYFCHKKVSSFLGKYVYILRRD</sequence>
<organism evidence="2 3">
    <name type="scientific">Schistosoma mattheei</name>
    <dbReference type="NCBI Taxonomy" id="31246"/>
    <lineage>
        <taxon>Eukaryota</taxon>
        <taxon>Metazoa</taxon>
        <taxon>Spiralia</taxon>
        <taxon>Lophotrochozoa</taxon>
        <taxon>Platyhelminthes</taxon>
        <taxon>Trematoda</taxon>
        <taxon>Digenea</taxon>
        <taxon>Strigeidida</taxon>
        <taxon>Schistosomatoidea</taxon>
        <taxon>Schistosomatidae</taxon>
        <taxon>Schistosoma</taxon>
    </lineage>
</organism>
<evidence type="ECO:0000313" key="2">
    <source>
        <dbReference type="EMBL" id="VDP66091.1"/>
    </source>
</evidence>
<proteinExistence type="predicted"/>
<evidence type="ECO:0000313" key="3">
    <source>
        <dbReference type="Proteomes" id="UP000269396"/>
    </source>
</evidence>
<feature type="compositionally biased region" description="Polar residues" evidence="1">
    <location>
        <begin position="23"/>
        <end position="36"/>
    </location>
</feature>
<dbReference type="Proteomes" id="UP000269396">
    <property type="component" value="Unassembled WGS sequence"/>
</dbReference>
<dbReference type="STRING" id="31246.A0A183PJG1"/>
<accession>A0A183PJG1</accession>
<dbReference type="AlphaFoldDB" id="A0A183PJG1"/>
<dbReference type="EMBL" id="UZAL01034701">
    <property type="protein sequence ID" value="VDP66091.1"/>
    <property type="molecule type" value="Genomic_DNA"/>
</dbReference>
<name>A0A183PJG1_9TREM</name>
<keyword evidence="3" id="KW-1185">Reference proteome</keyword>
<reference evidence="2 3" key="1">
    <citation type="submission" date="2018-11" db="EMBL/GenBank/DDBJ databases">
        <authorList>
            <consortium name="Pathogen Informatics"/>
        </authorList>
    </citation>
    <scope>NUCLEOTIDE SEQUENCE [LARGE SCALE GENOMIC DNA]</scope>
    <source>
        <strain>Denwood</strain>
        <strain evidence="3">Zambia</strain>
    </source>
</reference>
<feature type="region of interest" description="Disordered" evidence="1">
    <location>
        <begin position="8"/>
        <end position="36"/>
    </location>
</feature>
<protein>
    <submittedName>
        <fullName evidence="2">Uncharacterized protein</fullName>
    </submittedName>
</protein>
<evidence type="ECO:0000256" key="1">
    <source>
        <dbReference type="SAM" id="MobiDB-lite"/>
    </source>
</evidence>